<reference evidence="1" key="1">
    <citation type="submission" date="2020-01" db="EMBL/GenBank/DDBJ databases">
        <authorList>
            <consortium name="DOE Joint Genome Institute"/>
            <person name="Haridas S."/>
            <person name="Albert R."/>
            <person name="Binder M."/>
            <person name="Bloem J."/>
            <person name="Labutti K."/>
            <person name="Salamov A."/>
            <person name="Andreopoulos B."/>
            <person name="Baker S.E."/>
            <person name="Barry K."/>
            <person name="Bills G."/>
            <person name="Bluhm B.H."/>
            <person name="Cannon C."/>
            <person name="Castanera R."/>
            <person name="Culley D.E."/>
            <person name="Daum C."/>
            <person name="Ezra D."/>
            <person name="Gonzalez J.B."/>
            <person name="Henrissat B."/>
            <person name="Kuo A."/>
            <person name="Liang C."/>
            <person name="Lipzen A."/>
            <person name="Lutzoni F."/>
            <person name="Magnuson J."/>
            <person name="Mondo S."/>
            <person name="Nolan M."/>
            <person name="Ohm R."/>
            <person name="Pangilinan J."/>
            <person name="Park H.-J."/>
            <person name="Ramirez L."/>
            <person name="Alfaro M."/>
            <person name="Sun H."/>
            <person name="Tritt A."/>
            <person name="Yoshinaga Y."/>
            <person name="Zwiers L.-H."/>
            <person name="Turgeon B.G."/>
            <person name="Goodwin S.B."/>
            <person name="Spatafora J.W."/>
            <person name="Crous P.W."/>
            <person name="Grigoriev I.V."/>
        </authorList>
    </citation>
    <scope>NUCLEOTIDE SEQUENCE</scope>
    <source>
        <strain evidence="1">IPT5</strain>
    </source>
</reference>
<protein>
    <submittedName>
        <fullName evidence="1">Uncharacterized protein</fullName>
    </submittedName>
</protein>
<evidence type="ECO:0000313" key="2">
    <source>
        <dbReference type="Proteomes" id="UP000799423"/>
    </source>
</evidence>
<gene>
    <name evidence="1" type="ORF">T440DRAFT_406956</name>
</gene>
<dbReference type="Proteomes" id="UP000799423">
    <property type="component" value="Unassembled WGS sequence"/>
</dbReference>
<dbReference type="EMBL" id="MU006341">
    <property type="protein sequence ID" value="KAF2845821.1"/>
    <property type="molecule type" value="Genomic_DNA"/>
</dbReference>
<sequence>MIHAQTTPHPPTHLIAPALLTSPQNTTIIQCINLTLPFITSSTPGISGSQSLTLPTVNTTYTILPPRFNGGLHNAPVPQLVHFLSGIVHITLPQEPEGEGLWIVGGKGGLLFAADTTGRGHVTVYPGDEATVGVLAPFQSGVLPRFTIVKEGGCEGVQTFL</sequence>
<name>A0A6A7ARD8_9PLEO</name>
<dbReference type="AlphaFoldDB" id="A0A6A7ARD8"/>
<proteinExistence type="predicted"/>
<accession>A0A6A7ARD8</accession>
<evidence type="ECO:0000313" key="1">
    <source>
        <dbReference type="EMBL" id="KAF2845821.1"/>
    </source>
</evidence>
<keyword evidence="2" id="KW-1185">Reference proteome</keyword>
<dbReference type="OrthoDB" id="3223416at2759"/>
<organism evidence="1 2">
    <name type="scientific">Plenodomus tracheiphilus IPT5</name>
    <dbReference type="NCBI Taxonomy" id="1408161"/>
    <lineage>
        <taxon>Eukaryota</taxon>
        <taxon>Fungi</taxon>
        <taxon>Dikarya</taxon>
        <taxon>Ascomycota</taxon>
        <taxon>Pezizomycotina</taxon>
        <taxon>Dothideomycetes</taxon>
        <taxon>Pleosporomycetidae</taxon>
        <taxon>Pleosporales</taxon>
        <taxon>Pleosporineae</taxon>
        <taxon>Leptosphaeriaceae</taxon>
        <taxon>Plenodomus</taxon>
    </lineage>
</organism>